<comment type="caution">
    <text evidence="1">The sequence shown here is derived from an EMBL/GenBank/DDBJ whole genome shotgun (WGS) entry which is preliminary data.</text>
</comment>
<dbReference type="EMBL" id="REGN01000529">
    <property type="protein sequence ID" value="RNA41238.1"/>
    <property type="molecule type" value="Genomic_DNA"/>
</dbReference>
<evidence type="ECO:0000313" key="2">
    <source>
        <dbReference type="Proteomes" id="UP000276133"/>
    </source>
</evidence>
<keyword evidence="2" id="KW-1185">Reference proteome</keyword>
<protein>
    <submittedName>
        <fullName evidence="1">Uncharacterized protein</fullName>
    </submittedName>
</protein>
<name>A0A3M7T093_BRAPC</name>
<accession>A0A3M7T093</accession>
<sequence length="67" mass="8126">MSSKELTFEDEFQKRSKFQKFVQKLKKIKFNDIMNEIFSTKGLIIMIRESKMPYILILISKNEFFLI</sequence>
<organism evidence="1 2">
    <name type="scientific">Brachionus plicatilis</name>
    <name type="common">Marine rotifer</name>
    <name type="synonym">Brachionus muelleri</name>
    <dbReference type="NCBI Taxonomy" id="10195"/>
    <lineage>
        <taxon>Eukaryota</taxon>
        <taxon>Metazoa</taxon>
        <taxon>Spiralia</taxon>
        <taxon>Gnathifera</taxon>
        <taxon>Rotifera</taxon>
        <taxon>Eurotatoria</taxon>
        <taxon>Monogononta</taxon>
        <taxon>Pseudotrocha</taxon>
        <taxon>Ploima</taxon>
        <taxon>Brachionidae</taxon>
        <taxon>Brachionus</taxon>
    </lineage>
</organism>
<evidence type="ECO:0000313" key="1">
    <source>
        <dbReference type="EMBL" id="RNA41238.1"/>
    </source>
</evidence>
<dbReference type="Proteomes" id="UP000276133">
    <property type="component" value="Unassembled WGS sequence"/>
</dbReference>
<reference evidence="1 2" key="1">
    <citation type="journal article" date="2018" name="Sci. Rep.">
        <title>Genomic signatures of local adaptation to the degree of environmental predictability in rotifers.</title>
        <authorList>
            <person name="Franch-Gras L."/>
            <person name="Hahn C."/>
            <person name="Garcia-Roger E.M."/>
            <person name="Carmona M.J."/>
            <person name="Serra M."/>
            <person name="Gomez A."/>
        </authorList>
    </citation>
    <scope>NUCLEOTIDE SEQUENCE [LARGE SCALE GENOMIC DNA]</scope>
    <source>
        <strain evidence="1">HYR1</strain>
    </source>
</reference>
<proteinExistence type="predicted"/>
<dbReference type="AlphaFoldDB" id="A0A3M7T093"/>
<gene>
    <name evidence="1" type="ORF">BpHYR1_034607</name>
</gene>